<dbReference type="EMBL" id="JAECSB010000057">
    <property type="protein sequence ID" value="MBH5144294.1"/>
    <property type="molecule type" value="Genomic_DNA"/>
</dbReference>
<dbReference type="InterPro" id="IPR011202">
    <property type="entry name" value="UCP014677"/>
</dbReference>
<dbReference type="Pfam" id="PF13289">
    <property type="entry name" value="SIR2_2"/>
    <property type="match status" value="1"/>
</dbReference>
<dbReference type="RefSeq" id="WP_187781768.1">
    <property type="nucleotide sequence ID" value="NZ_JAECSB010000057.1"/>
</dbReference>
<dbReference type="Proteomes" id="UP000627573">
    <property type="component" value="Unassembled WGS sequence"/>
</dbReference>
<organism evidence="1 2">
    <name type="scientific">Rhodococcus erythropolis</name>
    <name type="common">Arthrobacter picolinophilus</name>
    <dbReference type="NCBI Taxonomy" id="1833"/>
    <lineage>
        <taxon>Bacteria</taxon>
        <taxon>Bacillati</taxon>
        <taxon>Actinomycetota</taxon>
        <taxon>Actinomycetes</taxon>
        <taxon>Mycobacteriales</taxon>
        <taxon>Nocardiaceae</taxon>
        <taxon>Rhodococcus</taxon>
        <taxon>Rhodococcus erythropolis group</taxon>
    </lineage>
</organism>
<reference evidence="1 2" key="1">
    <citation type="submission" date="2020-12" db="EMBL/GenBank/DDBJ databases">
        <title>Draft genome sequence of furan degrading bacterial strain FUR100.</title>
        <authorList>
            <person name="Woiski C."/>
        </authorList>
    </citation>
    <scope>NUCLEOTIDE SEQUENCE [LARGE SCALE GENOMIC DNA]</scope>
    <source>
        <strain evidence="1 2">FUR100</strain>
    </source>
</reference>
<sequence>MQTPSSPDEDFTNEILSLLSTHTALPYLFVGSGMSRRYLDLPDWSGLLRHFATEAKVNYGYLYASAEGDYPALARELAREFHEIWWNEPKYAKSRTKHSDQVVDKQMALKVEISDYLSTKSELRKGTPGVDVDALRDEVDRFKKVVIGGVITTNYDKLVDQIFPDFPAYVGQQQLLLSDAQFVAETYKIHGSVEDPSSLVLTKQDYDHFEKRDKYLAAKLLTIFAEHPVLFLGYSIEDENILRILENITCAVGADRISELGDRMFYVEWDKSVDSPKIEPYLMKLEEGIIPLRRIRINSFSPLFDALVKLEPPMPAQVVRMLTKHVYDIVRDPDVTRQPVIAVPINSPGADGLKVIFGVGPYQNSDIEGLSTLGLRGIDRRRIVQDILEDKPLSADPDQLLKEALPEVLKRASFGYVPIFKYLAESGRINRNGKVNTKGLPEEIQNCINKNRSMNIQDSAKKRFERDVDGILTSPAEIMSSDLSYTFKMESLILLNPSGYQVGELRDVLLSILKSEGVNSKSTGFFRAVCHYDRLKFDVRS</sequence>
<evidence type="ECO:0000313" key="1">
    <source>
        <dbReference type="EMBL" id="MBH5144294.1"/>
    </source>
</evidence>
<dbReference type="PIRSF" id="PIRSF014677">
    <property type="entry name" value="UCP014677"/>
    <property type="match status" value="1"/>
</dbReference>
<comment type="caution">
    <text evidence="1">The sequence shown here is derived from an EMBL/GenBank/DDBJ whole genome shotgun (WGS) entry which is preliminary data.</text>
</comment>
<gene>
    <name evidence="1" type="ORF">I3517_16890</name>
</gene>
<accession>A0A8I0ZY02</accession>
<name>A0A8I0ZY02_RHOER</name>
<proteinExistence type="predicted"/>
<protein>
    <submittedName>
        <fullName evidence="1">SIR2 family protein</fullName>
    </submittedName>
</protein>
<dbReference type="AlphaFoldDB" id="A0A8I0ZY02"/>
<evidence type="ECO:0000313" key="2">
    <source>
        <dbReference type="Proteomes" id="UP000627573"/>
    </source>
</evidence>
<keyword evidence="2" id="KW-1185">Reference proteome</keyword>